<feature type="transmembrane region" description="Helical" evidence="1">
    <location>
        <begin position="125"/>
        <end position="145"/>
    </location>
</feature>
<accession>A0A9D1ZTL5</accession>
<feature type="transmembrane region" description="Helical" evidence="1">
    <location>
        <begin position="157"/>
        <end position="180"/>
    </location>
</feature>
<evidence type="ECO:0008006" key="4">
    <source>
        <dbReference type="Google" id="ProtNLM"/>
    </source>
</evidence>
<reference evidence="2" key="1">
    <citation type="journal article" date="2021" name="PeerJ">
        <title>Extensive microbial diversity within the chicken gut microbiome revealed by metagenomics and culture.</title>
        <authorList>
            <person name="Gilroy R."/>
            <person name="Ravi A."/>
            <person name="Getino M."/>
            <person name="Pursley I."/>
            <person name="Horton D.L."/>
            <person name="Alikhan N.F."/>
            <person name="Baker D."/>
            <person name="Gharbi K."/>
            <person name="Hall N."/>
            <person name="Watson M."/>
            <person name="Adriaenssens E.M."/>
            <person name="Foster-Nyarko E."/>
            <person name="Jarju S."/>
            <person name="Secka A."/>
            <person name="Antonio M."/>
            <person name="Oren A."/>
            <person name="Chaudhuri R.R."/>
            <person name="La Ragione R."/>
            <person name="Hildebrand F."/>
            <person name="Pallen M.J."/>
        </authorList>
    </citation>
    <scope>NUCLEOTIDE SEQUENCE</scope>
    <source>
        <strain evidence="2">1345</strain>
    </source>
</reference>
<dbReference type="EMBL" id="DXCQ01000008">
    <property type="protein sequence ID" value="HIY96231.1"/>
    <property type="molecule type" value="Genomic_DNA"/>
</dbReference>
<gene>
    <name evidence="2" type="ORF">H9729_00930</name>
</gene>
<organism evidence="2 3">
    <name type="scientific">Candidatus Borkfalkia excrementigallinarum</name>
    <dbReference type="NCBI Taxonomy" id="2838506"/>
    <lineage>
        <taxon>Bacteria</taxon>
        <taxon>Bacillati</taxon>
        <taxon>Bacillota</taxon>
        <taxon>Clostridia</taxon>
        <taxon>Christensenellales</taxon>
        <taxon>Christensenellaceae</taxon>
        <taxon>Candidatus Borkfalkia</taxon>
    </lineage>
</organism>
<dbReference type="AlphaFoldDB" id="A0A9D1ZTL5"/>
<evidence type="ECO:0000313" key="2">
    <source>
        <dbReference type="EMBL" id="HIY96231.1"/>
    </source>
</evidence>
<sequence>MNFVFLAVFIACTLLLVVRDPAAFLPALLAGAERAVGLCVTLAAVYAVWMGILQVAEDAGLLRGMARGMKPLTKRLFRAESGAALEQIAVNLSANLLGMGGAATPAGISAMNLLGAEQNAEYSRAMLFVVNCAGLQLFPTTVVSLRAAAGAVSAYDVVLPIFLSSLAALLFGAALVVLVYGRKRGKGISR</sequence>
<protein>
    <recommendedName>
        <fullName evidence="4">Spore maturation protein A</fullName>
    </recommendedName>
</protein>
<keyword evidence="1" id="KW-0472">Membrane</keyword>
<comment type="caution">
    <text evidence="2">The sequence shown here is derived from an EMBL/GenBank/DDBJ whole genome shotgun (WGS) entry which is preliminary data.</text>
</comment>
<evidence type="ECO:0000256" key="1">
    <source>
        <dbReference type="SAM" id="Phobius"/>
    </source>
</evidence>
<name>A0A9D1ZTL5_9FIRM</name>
<keyword evidence="1" id="KW-1133">Transmembrane helix</keyword>
<reference evidence="2" key="2">
    <citation type="submission" date="2021-04" db="EMBL/GenBank/DDBJ databases">
        <authorList>
            <person name="Gilroy R."/>
        </authorList>
    </citation>
    <scope>NUCLEOTIDE SEQUENCE</scope>
    <source>
        <strain evidence="2">1345</strain>
    </source>
</reference>
<dbReference type="Proteomes" id="UP000886750">
    <property type="component" value="Unassembled WGS sequence"/>
</dbReference>
<proteinExistence type="predicted"/>
<evidence type="ECO:0000313" key="3">
    <source>
        <dbReference type="Proteomes" id="UP000886750"/>
    </source>
</evidence>
<keyword evidence="1" id="KW-0812">Transmembrane</keyword>
<feature type="transmembrane region" description="Helical" evidence="1">
    <location>
        <begin position="35"/>
        <end position="56"/>
    </location>
</feature>